<keyword evidence="14" id="KW-0408">Iron</keyword>
<sequence>MLIFTPSLLFAFLLPSIVSADSFPQTSAAAAIALPACVQECGIKILTAFQCMPQDPCYCNDVQLSKALTGCVMSTCEFGDQLKAAKFRADGCGHPIRNRSRPTKLSAPILFAAAIAFVIARMLSRCPALSGAGYKADDYLVLLLVIPTVAMFVVSHYTFKNGSGQDVWELSPDKVITYMKWFLTGQVAYFMVVFGTKLSLALLYLRIWPPFDGRTFFHWTCYAVAMMLVYAVVVSCTTVTMACRPIAAYWDLRLRPQASCLDSTKLHYGFATVNLTLDLVLLIIPIPKILRLRISLPRKLGLLATFAVGGLVTACSVVRIYFLKLTAYTTNPTYDFAPAGLLGVIELNASIITCCMPATAGLARRIWGKGIQPLWSSLHSLRSTSNRTPSNSSAADSTSSWNIEKTHDGTHIRPPLPIPMPYRAASN</sequence>
<dbReference type="PROSITE" id="PS52012">
    <property type="entry name" value="CFEM"/>
    <property type="match status" value="1"/>
</dbReference>
<dbReference type="PANTHER" id="PTHR33048">
    <property type="entry name" value="PTH11-LIKE INTEGRAL MEMBRANE PROTEIN (AFU_ORTHOLOGUE AFUA_5G11245)"/>
    <property type="match status" value="1"/>
</dbReference>
<dbReference type="AlphaFoldDB" id="A0A6A6FU32"/>
<feature type="domain" description="CFEM" evidence="18">
    <location>
        <begin position="9"/>
        <end position="116"/>
    </location>
</feature>
<dbReference type="InterPro" id="IPR052337">
    <property type="entry name" value="SAT4-like"/>
</dbReference>
<evidence type="ECO:0000256" key="3">
    <source>
        <dbReference type="ARBA" id="ARBA00004613"/>
    </source>
</evidence>
<evidence type="ECO:0000256" key="17">
    <source>
        <dbReference type="SAM" id="SignalP"/>
    </source>
</evidence>
<gene>
    <name evidence="19" type="ORF">CERZMDRAFT_116205</name>
</gene>
<keyword evidence="12" id="KW-0449">Lipoprotein</keyword>
<evidence type="ECO:0000256" key="15">
    <source>
        <dbReference type="SAM" id="MobiDB-lite"/>
    </source>
</evidence>
<keyword evidence="11 14" id="KW-1015">Disulfide bond</keyword>
<dbReference type="GO" id="GO:0046872">
    <property type="term" value="F:metal ion binding"/>
    <property type="evidence" value="ECO:0007669"/>
    <property type="project" value="UniProtKB-UniRule"/>
</dbReference>
<feature type="transmembrane region" description="Helical" evidence="16">
    <location>
        <begin position="219"/>
        <end position="247"/>
    </location>
</feature>
<keyword evidence="5" id="KW-0964">Secreted</keyword>
<feature type="transmembrane region" description="Helical" evidence="16">
    <location>
        <begin position="267"/>
        <end position="290"/>
    </location>
</feature>
<evidence type="ECO:0000256" key="11">
    <source>
        <dbReference type="ARBA" id="ARBA00023157"/>
    </source>
</evidence>
<evidence type="ECO:0000313" key="19">
    <source>
        <dbReference type="EMBL" id="KAF2216889.1"/>
    </source>
</evidence>
<evidence type="ECO:0000256" key="5">
    <source>
        <dbReference type="ARBA" id="ARBA00022525"/>
    </source>
</evidence>
<comment type="similarity">
    <text evidence="4">Belongs to the RBT5 family.</text>
</comment>
<feature type="disulfide bond" evidence="14">
    <location>
        <begin position="59"/>
        <end position="92"/>
    </location>
</feature>
<keyword evidence="6" id="KW-0325">Glycoprotein</keyword>
<evidence type="ECO:0000256" key="10">
    <source>
        <dbReference type="ARBA" id="ARBA00023136"/>
    </source>
</evidence>
<evidence type="ECO:0000256" key="9">
    <source>
        <dbReference type="ARBA" id="ARBA00022989"/>
    </source>
</evidence>
<protein>
    <recommendedName>
        <fullName evidence="18">CFEM domain-containing protein</fullName>
    </recommendedName>
</protein>
<feature type="binding site" description="axial binding residue" evidence="14">
    <location>
        <position position="55"/>
    </location>
    <ligand>
        <name>heme</name>
        <dbReference type="ChEBI" id="CHEBI:30413"/>
    </ligand>
    <ligandPart>
        <name>Fe</name>
        <dbReference type="ChEBI" id="CHEBI:18248"/>
    </ligandPart>
</feature>
<keyword evidence="8 17" id="KW-0732">Signal</keyword>
<comment type="similarity">
    <text evidence="13">Belongs to the SAT4 family.</text>
</comment>
<evidence type="ECO:0000256" key="4">
    <source>
        <dbReference type="ARBA" id="ARBA00010031"/>
    </source>
</evidence>
<organism evidence="19 20">
    <name type="scientific">Cercospora zeae-maydis SCOH1-5</name>
    <dbReference type="NCBI Taxonomy" id="717836"/>
    <lineage>
        <taxon>Eukaryota</taxon>
        <taxon>Fungi</taxon>
        <taxon>Dikarya</taxon>
        <taxon>Ascomycota</taxon>
        <taxon>Pezizomycotina</taxon>
        <taxon>Dothideomycetes</taxon>
        <taxon>Dothideomycetidae</taxon>
        <taxon>Mycosphaerellales</taxon>
        <taxon>Mycosphaerellaceae</taxon>
        <taxon>Cercospora</taxon>
    </lineage>
</organism>
<evidence type="ECO:0000259" key="18">
    <source>
        <dbReference type="PROSITE" id="PS52012"/>
    </source>
</evidence>
<dbReference type="GO" id="GO:0005576">
    <property type="term" value="C:extracellular region"/>
    <property type="evidence" value="ECO:0007669"/>
    <property type="project" value="UniProtKB-SubCell"/>
</dbReference>
<keyword evidence="7 16" id="KW-0812">Transmembrane</keyword>
<evidence type="ECO:0000256" key="13">
    <source>
        <dbReference type="ARBA" id="ARBA00038359"/>
    </source>
</evidence>
<dbReference type="Pfam" id="PF05730">
    <property type="entry name" value="CFEM"/>
    <property type="match status" value="1"/>
</dbReference>
<feature type="transmembrane region" description="Helical" evidence="16">
    <location>
        <begin position="302"/>
        <end position="322"/>
    </location>
</feature>
<evidence type="ECO:0000256" key="8">
    <source>
        <dbReference type="ARBA" id="ARBA00022729"/>
    </source>
</evidence>
<feature type="compositionally biased region" description="Low complexity" evidence="15">
    <location>
        <begin position="382"/>
        <end position="400"/>
    </location>
</feature>
<name>A0A6A6FU32_9PEZI</name>
<comment type="subcellular location">
    <subcellularLocation>
        <location evidence="2">Membrane</location>
        <topology evidence="2">Lipid-anchor</topology>
        <topology evidence="2">GPI-anchor</topology>
    </subcellularLocation>
    <subcellularLocation>
        <location evidence="1">Membrane</location>
        <topology evidence="1">Multi-pass membrane protein</topology>
    </subcellularLocation>
    <subcellularLocation>
        <location evidence="3">Secreted</location>
    </subcellularLocation>
</comment>
<evidence type="ECO:0000256" key="12">
    <source>
        <dbReference type="ARBA" id="ARBA00023288"/>
    </source>
</evidence>
<dbReference type="InterPro" id="IPR049326">
    <property type="entry name" value="Rhodopsin_dom_fungi"/>
</dbReference>
<evidence type="ECO:0000256" key="2">
    <source>
        <dbReference type="ARBA" id="ARBA00004589"/>
    </source>
</evidence>
<feature type="transmembrane region" description="Helical" evidence="16">
    <location>
        <begin position="139"/>
        <end position="159"/>
    </location>
</feature>
<evidence type="ECO:0000256" key="1">
    <source>
        <dbReference type="ARBA" id="ARBA00004141"/>
    </source>
</evidence>
<feature type="region of interest" description="Disordered" evidence="15">
    <location>
        <begin position="382"/>
        <end position="427"/>
    </location>
</feature>
<evidence type="ECO:0000256" key="6">
    <source>
        <dbReference type="ARBA" id="ARBA00022622"/>
    </source>
</evidence>
<evidence type="ECO:0000313" key="20">
    <source>
        <dbReference type="Proteomes" id="UP000799539"/>
    </source>
</evidence>
<feature type="signal peptide" evidence="17">
    <location>
        <begin position="1"/>
        <end position="20"/>
    </location>
</feature>
<keyword evidence="14" id="KW-0479">Metal-binding</keyword>
<evidence type="ECO:0000256" key="16">
    <source>
        <dbReference type="SAM" id="Phobius"/>
    </source>
</evidence>
<proteinExistence type="inferred from homology"/>
<accession>A0A6A6FU32</accession>
<evidence type="ECO:0000256" key="7">
    <source>
        <dbReference type="ARBA" id="ARBA00022692"/>
    </source>
</evidence>
<keyword evidence="14" id="KW-0349">Heme</keyword>
<keyword evidence="6" id="KW-0336">GPI-anchor</keyword>
<feature type="transmembrane region" description="Helical" evidence="16">
    <location>
        <begin position="105"/>
        <end position="123"/>
    </location>
</feature>
<dbReference type="InterPro" id="IPR008427">
    <property type="entry name" value="Extracellular_membr_CFEM_dom"/>
</dbReference>
<feature type="chain" id="PRO_5025351150" description="CFEM domain-containing protein" evidence="17">
    <location>
        <begin position="21"/>
        <end position="427"/>
    </location>
</feature>
<dbReference type="PANTHER" id="PTHR33048:SF47">
    <property type="entry name" value="INTEGRAL MEMBRANE PROTEIN-RELATED"/>
    <property type="match status" value="1"/>
</dbReference>
<keyword evidence="10 16" id="KW-0472">Membrane</keyword>
<keyword evidence="20" id="KW-1185">Reference proteome</keyword>
<evidence type="ECO:0000256" key="14">
    <source>
        <dbReference type="PROSITE-ProRule" id="PRU01356"/>
    </source>
</evidence>
<comment type="caution">
    <text evidence="14">Lacks conserved residue(s) required for the propagation of feature annotation.</text>
</comment>
<dbReference type="Proteomes" id="UP000799539">
    <property type="component" value="Unassembled WGS sequence"/>
</dbReference>
<feature type="transmembrane region" description="Helical" evidence="16">
    <location>
        <begin position="187"/>
        <end position="207"/>
    </location>
</feature>
<dbReference type="EMBL" id="ML992663">
    <property type="protein sequence ID" value="KAF2216889.1"/>
    <property type="molecule type" value="Genomic_DNA"/>
</dbReference>
<dbReference type="GO" id="GO:0098552">
    <property type="term" value="C:side of membrane"/>
    <property type="evidence" value="ECO:0007669"/>
    <property type="project" value="UniProtKB-KW"/>
</dbReference>
<reference evidence="19" key="1">
    <citation type="journal article" date="2020" name="Stud. Mycol.">
        <title>101 Dothideomycetes genomes: a test case for predicting lifestyles and emergence of pathogens.</title>
        <authorList>
            <person name="Haridas S."/>
            <person name="Albert R."/>
            <person name="Binder M."/>
            <person name="Bloem J."/>
            <person name="Labutti K."/>
            <person name="Salamov A."/>
            <person name="Andreopoulos B."/>
            <person name="Baker S."/>
            <person name="Barry K."/>
            <person name="Bills G."/>
            <person name="Bluhm B."/>
            <person name="Cannon C."/>
            <person name="Castanera R."/>
            <person name="Culley D."/>
            <person name="Daum C."/>
            <person name="Ezra D."/>
            <person name="Gonzalez J."/>
            <person name="Henrissat B."/>
            <person name="Kuo A."/>
            <person name="Liang C."/>
            <person name="Lipzen A."/>
            <person name="Lutzoni F."/>
            <person name="Magnuson J."/>
            <person name="Mondo S."/>
            <person name="Nolan M."/>
            <person name="Ohm R."/>
            <person name="Pangilinan J."/>
            <person name="Park H.-J."/>
            <person name="Ramirez L."/>
            <person name="Alfaro M."/>
            <person name="Sun H."/>
            <person name="Tritt A."/>
            <person name="Yoshinaga Y."/>
            <person name="Zwiers L.-H."/>
            <person name="Turgeon B."/>
            <person name="Goodwin S."/>
            <person name="Spatafora J."/>
            <person name="Crous P."/>
            <person name="Grigoriev I."/>
        </authorList>
    </citation>
    <scope>NUCLEOTIDE SEQUENCE</scope>
    <source>
        <strain evidence="19">SCOH1-5</strain>
    </source>
</reference>
<dbReference type="Pfam" id="PF20684">
    <property type="entry name" value="Fung_rhodopsin"/>
    <property type="match status" value="1"/>
</dbReference>
<keyword evidence="9 16" id="KW-1133">Transmembrane helix</keyword>
<dbReference type="OrthoDB" id="5278984at2759"/>